<feature type="chain" id="PRO_5037184992" description="Outer membrane protein beta-barrel domain-containing protein" evidence="1">
    <location>
        <begin position="19"/>
        <end position="227"/>
    </location>
</feature>
<evidence type="ECO:0000313" key="2">
    <source>
        <dbReference type="EMBL" id="MBL0683884.1"/>
    </source>
</evidence>
<name>A0A937A3V5_9FLAO</name>
<gene>
    <name evidence="2" type="ORF">JJQ60_10175</name>
</gene>
<dbReference type="AlphaFoldDB" id="A0A937A3V5"/>
<feature type="signal peptide" evidence="1">
    <location>
        <begin position="1"/>
        <end position="18"/>
    </location>
</feature>
<dbReference type="EMBL" id="JAERQJ010000003">
    <property type="protein sequence ID" value="MBL0683884.1"/>
    <property type="molecule type" value="Genomic_DNA"/>
</dbReference>
<organism evidence="2 3">
    <name type="scientific">Aquimarina mytili</name>
    <dbReference type="NCBI Taxonomy" id="874423"/>
    <lineage>
        <taxon>Bacteria</taxon>
        <taxon>Pseudomonadati</taxon>
        <taxon>Bacteroidota</taxon>
        <taxon>Flavobacteriia</taxon>
        <taxon>Flavobacteriales</taxon>
        <taxon>Flavobacteriaceae</taxon>
        <taxon>Aquimarina</taxon>
    </lineage>
</organism>
<keyword evidence="1" id="KW-0732">Signal</keyword>
<comment type="caution">
    <text evidence="2">The sequence shown here is derived from an EMBL/GenBank/DDBJ whole genome shotgun (WGS) entry which is preliminary data.</text>
</comment>
<proteinExistence type="predicted"/>
<evidence type="ECO:0008006" key="4">
    <source>
        <dbReference type="Google" id="ProtNLM"/>
    </source>
</evidence>
<evidence type="ECO:0000256" key="1">
    <source>
        <dbReference type="SAM" id="SignalP"/>
    </source>
</evidence>
<accession>A0A937A3V5</accession>
<dbReference type="RefSeq" id="WP_201919293.1">
    <property type="nucleotide sequence ID" value="NZ_BAABAX010000005.1"/>
</dbReference>
<protein>
    <recommendedName>
        <fullName evidence="4">Outer membrane protein beta-barrel domain-containing protein</fullName>
    </recommendedName>
</protein>
<reference evidence="2" key="1">
    <citation type="submission" date="2021-01" db="EMBL/GenBank/DDBJ databases">
        <authorList>
            <person name="Zhong Y.L."/>
        </authorList>
    </citation>
    <scope>NUCLEOTIDE SEQUENCE</scope>
    <source>
        <strain evidence="2">KCTC 23302</strain>
    </source>
</reference>
<sequence>MKNALWLLAMVLYSIAHGQQDQSSSSKENYFKIGFQTGFGLGFKNIDVIDFVQFNNNNEFVDTGISSISGGGGWHVALLGEYIFNKTYSIGMGFGYQSSHLRPSLENASVRFKRYIFQPTFKYLIGINPQRDQTLNLGIGYGSYTGGTLKFDAAEVGLNGTLDYDNTSGIHLLTEYEYIGPKGFGVLMGLKYYGISYDIKEIIGTFDFDTLKGSGIDLYLGFNYTFR</sequence>
<keyword evidence="3" id="KW-1185">Reference proteome</keyword>
<dbReference type="Proteomes" id="UP000651057">
    <property type="component" value="Unassembled WGS sequence"/>
</dbReference>
<evidence type="ECO:0000313" key="3">
    <source>
        <dbReference type="Proteomes" id="UP000651057"/>
    </source>
</evidence>